<dbReference type="SUPFAM" id="SSF53335">
    <property type="entry name" value="S-adenosyl-L-methionine-dependent methyltransferases"/>
    <property type="match status" value="1"/>
</dbReference>
<organism evidence="4">
    <name type="scientific">Pyrodinium bahamense</name>
    <dbReference type="NCBI Taxonomy" id="73915"/>
    <lineage>
        <taxon>Eukaryota</taxon>
        <taxon>Sar</taxon>
        <taxon>Alveolata</taxon>
        <taxon>Dinophyceae</taxon>
        <taxon>Gonyaulacales</taxon>
        <taxon>Pyrocystaceae</taxon>
        <taxon>Pyrodinium</taxon>
    </lineage>
</organism>
<dbReference type="InterPro" id="IPR029063">
    <property type="entry name" value="SAM-dependent_MTases_sf"/>
</dbReference>
<dbReference type="GO" id="GO:0016423">
    <property type="term" value="F:tRNA (guanine) methyltransferase activity"/>
    <property type="evidence" value="ECO:0007669"/>
    <property type="project" value="TreeGrafter"/>
</dbReference>
<evidence type="ECO:0000256" key="1">
    <source>
        <dbReference type="ARBA" id="ARBA00022603"/>
    </source>
</evidence>
<feature type="domain" description="THUMP" evidence="3">
    <location>
        <begin position="157"/>
        <end position="212"/>
    </location>
</feature>
<protein>
    <recommendedName>
        <fullName evidence="5">THUMP domain-containing protein</fullName>
    </recommendedName>
</protein>
<dbReference type="PANTHER" id="PTHR14911">
    <property type="entry name" value="THUMP DOMAIN-CONTAINING"/>
    <property type="match status" value="1"/>
</dbReference>
<dbReference type="Gene3D" id="3.30.2130.30">
    <property type="match status" value="1"/>
</dbReference>
<dbReference type="FunFam" id="3.40.50.150:FF:000073">
    <property type="entry name" value="THUMP domain containing 3"/>
    <property type="match status" value="1"/>
</dbReference>
<dbReference type="AlphaFoldDB" id="A0A7S0A0H3"/>
<dbReference type="Pfam" id="PF01170">
    <property type="entry name" value="UPF0020"/>
    <property type="match status" value="1"/>
</dbReference>
<evidence type="ECO:0000259" key="2">
    <source>
        <dbReference type="Pfam" id="PF01170"/>
    </source>
</evidence>
<dbReference type="SUPFAM" id="SSF143437">
    <property type="entry name" value="THUMP domain-like"/>
    <property type="match status" value="1"/>
</dbReference>
<accession>A0A7S0A0H3</accession>
<dbReference type="GO" id="GO:0003723">
    <property type="term" value="F:RNA binding"/>
    <property type="evidence" value="ECO:0007669"/>
    <property type="project" value="InterPro"/>
</dbReference>
<dbReference type="CDD" id="cd02440">
    <property type="entry name" value="AdoMet_MTases"/>
    <property type="match status" value="1"/>
</dbReference>
<dbReference type="InterPro" id="IPR004114">
    <property type="entry name" value="THUMP_dom"/>
</dbReference>
<evidence type="ECO:0000313" key="4">
    <source>
        <dbReference type="EMBL" id="CAD8349000.1"/>
    </source>
</evidence>
<dbReference type="PANTHER" id="PTHR14911:SF1">
    <property type="entry name" value="THUMP DOMAIN-CONTAINING PROTEIN 2"/>
    <property type="match status" value="1"/>
</dbReference>
<evidence type="ECO:0008006" key="5">
    <source>
        <dbReference type="Google" id="ProtNLM"/>
    </source>
</evidence>
<dbReference type="EMBL" id="HBEG01008005">
    <property type="protein sequence ID" value="CAD8349000.1"/>
    <property type="molecule type" value="Transcribed_RNA"/>
</dbReference>
<dbReference type="GO" id="GO:0030488">
    <property type="term" value="P:tRNA methylation"/>
    <property type="evidence" value="ECO:0007669"/>
    <property type="project" value="TreeGrafter"/>
</dbReference>
<feature type="domain" description="Ribosomal RNA large subunit methyltransferase K/L-like methyltransferase" evidence="2">
    <location>
        <begin position="233"/>
        <end position="369"/>
    </location>
</feature>
<reference evidence="4" key="1">
    <citation type="submission" date="2021-01" db="EMBL/GenBank/DDBJ databases">
        <authorList>
            <person name="Corre E."/>
            <person name="Pelletier E."/>
            <person name="Niang G."/>
            <person name="Scheremetjew M."/>
            <person name="Finn R."/>
            <person name="Kale V."/>
            <person name="Holt S."/>
            <person name="Cochrane G."/>
            <person name="Meng A."/>
            <person name="Brown T."/>
            <person name="Cohen L."/>
        </authorList>
    </citation>
    <scope>NUCLEOTIDE SEQUENCE</scope>
    <source>
        <strain evidence="4">Pbaha01</strain>
    </source>
</reference>
<gene>
    <name evidence="4" type="ORF">PBAH0796_LOCUS4739</name>
</gene>
<proteinExistence type="predicted"/>
<dbReference type="Pfam" id="PF02926">
    <property type="entry name" value="THUMP"/>
    <property type="match status" value="1"/>
</dbReference>
<keyword evidence="1" id="KW-0489">Methyltransferase</keyword>
<name>A0A7S0A0H3_9DINO</name>
<dbReference type="GO" id="GO:0043527">
    <property type="term" value="C:tRNA methyltransferase complex"/>
    <property type="evidence" value="ECO:0007669"/>
    <property type="project" value="UniProtKB-ARBA"/>
</dbReference>
<sequence>MAQGLKPGRGRRHAIVELRSTSRVPICLCTACRQVMPELEFLLTLATGGAELHRLVEEELCLLGASAVERSGQARFFFRAEACPVHRFEKLHAPEKLYAIVLRQLTSSLELPPEGDKAEEVLAAHVAASSGWPAALDAWRLFTGRECKSSMVELPCSFRATGKRAGSLMAHLSSNGISALVGEAVAEAHGWEVDLTGFDLEVVVHLNDEMLVVALPLLERGSARQSHFACPGLTQPVAWAMARSAEIAPGEVVLDPMCGAGIILLEAAQCWREACYLGFDADPLQLQRSAANLGLLSGRTGHAVSLARAGVTCLPLAAGAIDAIVCDLPFGKLYGSEKENETLYPAALAEFRRVLKPGTGRAVLLTNQANAERLARALCCTAHPQLSWTVTCRRRLLLGNMEAVLFLAVARPSLGTGAPALPEESMRLPWEDGRGRAKWGALKAMVRPPLQPVIGGKKQLMR</sequence>
<evidence type="ECO:0000259" key="3">
    <source>
        <dbReference type="Pfam" id="PF02926"/>
    </source>
</evidence>
<dbReference type="InterPro" id="IPR000241">
    <property type="entry name" value="RlmKL-like_Mtase"/>
</dbReference>
<dbReference type="Gene3D" id="3.40.50.150">
    <property type="entry name" value="Vaccinia Virus protein VP39"/>
    <property type="match status" value="1"/>
</dbReference>
<keyword evidence="1" id="KW-0808">Transferase</keyword>